<dbReference type="Pfam" id="PF19263">
    <property type="entry name" value="DUF5906"/>
    <property type="match status" value="1"/>
</dbReference>
<dbReference type="PANTHER" id="PTHR35372">
    <property type="entry name" value="ATP BINDING PROTEIN-RELATED"/>
    <property type="match status" value="1"/>
</dbReference>
<dbReference type="PROSITE" id="PS51206">
    <property type="entry name" value="SF3_HELICASE_1"/>
    <property type="match status" value="1"/>
</dbReference>
<dbReference type="NCBIfam" id="TIGR01613">
    <property type="entry name" value="primase_Cterm"/>
    <property type="match status" value="1"/>
</dbReference>
<comment type="caution">
    <text evidence="6">The sequence shown here is derived from an EMBL/GenBank/DDBJ whole genome shotgun (WGS) entry which is preliminary data.</text>
</comment>
<dbReference type="RefSeq" id="WP_116632203.1">
    <property type="nucleotide sequence ID" value="NZ_QENU01000012.1"/>
</dbReference>
<dbReference type="SMART" id="SM00885">
    <property type="entry name" value="D5_N"/>
    <property type="match status" value="1"/>
</dbReference>
<name>A0A2U0SMU2_9PAST</name>
<dbReference type="InterPro" id="IPR006500">
    <property type="entry name" value="Helicase_put_C_phage/plasmid"/>
</dbReference>
<keyword evidence="1" id="KW-0547">Nucleotide-binding</keyword>
<feature type="domain" description="SF3 helicase" evidence="5">
    <location>
        <begin position="302"/>
        <end position="455"/>
    </location>
</feature>
<dbReference type="GO" id="GO:0016787">
    <property type="term" value="F:hydrolase activity"/>
    <property type="evidence" value="ECO:0007669"/>
    <property type="project" value="UniProtKB-KW"/>
</dbReference>
<dbReference type="GO" id="GO:0004386">
    <property type="term" value="F:helicase activity"/>
    <property type="evidence" value="ECO:0007669"/>
    <property type="project" value="UniProtKB-KW"/>
</dbReference>
<dbReference type="InterPro" id="IPR036390">
    <property type="entry name" value="WH_DNA-bd_sf"/>
</dbReference>
<dbReference type="InterPro" id="IPR045455">
    <property type="entry name" value="NrS-1_pol-like_helicase"/>
</dbReference>
<dbReference type="InterPro" id="IPR014818">
    <property type="entry name" value="Phage/plasmid_primase_P4_C"/>
</dbReference>
<dbReference type="Pfam" id="PF03288">
    <property type="entry name" value="Pox_D5"/>
    <property type="match status" value="1"/>
</dbReference>
<evidence type="ECO:0000256" key="3">
    <source>
        <dbReference type="ARBA" id="ARBA00022806"/>
    </source>
</evidence>
<evidence type="ECO:0000313" key="6">
    <source>
        <dbReference type="EMBL" id="PVX32650.1"/>
    </source>
</evidence>
<keyword evidence="3 6" id="KW-0347">Helicase</keyword>
<evidence type="ECO:0000313" key="7">
    <source>
        <dbReference type="Proteomes" id="UP000245909"/>
    </source>
</evidence>
<evidence type="ECO:0000256" key="2">
    <source>
        <dbReference type="ARBA" id="ARBA00022801"/>
    </source>
</evidence>
<dbReference type="InterPro" id="IPR036388">
    <property type="entry name" value="WH-like_DNA-bd_sf"/>
</dbReference>
<evidence type="ECO:0000259" key="5">
    <source>
        <dbReference type="PROSITE" id="PS51206"/>
    </source>
</evidence>
<dbReference type="SUPFAM" id="SSF46785">
    <property type="entry name" value="Winged helix' DNA-binding domain"/>
    <property type="match status" value="1"/>
</dbReference>
<dbReference type="Gene3D" id="1.10.10.10">
    <property type="entry name" value="Winged helix-like DNA-binding domain superfamily/Winged helix DNA-binding domain"/>
    <property type="match status" value="1"/>
</dbReference>
<dbReference type="Gene3D" id="3.40.50.300">
    <property type="entry name" value="P-loop containing nucleotide triphosphate hydrolases"/>
    <property type="match status" value="1"/>
</dbReference>
<proteinExistence type="predicted"/>
<accession>A0A2U0SMU2</accession>
<keyword evidence="2" id="KW-0378">Hydrolase</keyword>
<keyword evidence="4" id="KW-0067">ATP-binding</keyword>
<keyword evidence="7" id="KW-1185">Reference proteome</keyword>
<reference evidence="6 7" key="1">
    <citation type="submission" date="2018-05" db="EMBL/GenBank/DDBJ databases">
        <title>Genomic Encyclopedia of Type Strains, Phase IV (KMG-IV): sequencing the most valuable type-strain genomes for metagenomic binning, comparative biology and taxonomic classification.</title>
        <authorList>
            <person name="Goeker M."/>
        </authorList>
    </citation>
    <scope>NUCLEOTIDE SEQUENCE [LARGE SCALE GENOMIC DNA]</scope>
    <source>
        <strain evidence="6 7">DSM 22999</strain>
    </source>
</reference>
<dbReference type="AlphaFoldDB" id="A0A2U0SMU2"/>
<dbReference type="SUPFAM" id="SSF52540">
    <property type="entry name" value="P-loop containing nucleoside triphosphate hydrolases"/>
    <property type="match status" value="1"/>
</dbReference>
<dbReference type="GO" id="GO:0005524">
    <property type="term" value="F:ATP binding"/>
    <property type="evidence" value="ECO:0007669"/>
    <property type="project" value="UniProtKB-KW"/>
</dbReference>
<protein>
    <submittedName>
        <fullName evidence="6">Putative DNA primase/helicase</fullName>
    </submittedName>
</protein>
<dbReference type="Pfam" id="PF08706">
    <property type="entry name" value="D5_N"/>
    <property type="match status" value="1"/>
</dbReference>
<gene>
    <name evidence="6" type="ORF">C8D76_11210</name>
</gene>
<dbReference type="InterPro" id="IPR051620">
    <property type="entry name" value="ORF904-like_C"/>
</dbReference>
<dbReference type="InterPro" id="IPR014015">
    <property type="entry name" value="Helicase_SF3_DNA-vir"/>
</dbReference>
<dbReference type="Proteomes" id="UP000245909">
    <property type="component" value="Unassembled WGS sequence"/>
</dbReference>
<sequence length="600" mass="68059">MKFTNAPFLKEPWNKQHYSDLIVLVGADAWNVWGKGDSVHWRLLVDGLKIDTFTTSTGKRINPYDQAPVIIAGDTLENIPKTRIADKEQSAIKFIQCGELTSNQKTELCLNIAKNTNAKIVSLLSSELDLLDNWSSHIQRLRTEDDTRVLAEMSVDTPKIKEKDPTNEKSRAFQKWLGLDMALQRGSREIYAYNGQIWNKLENDDLEESAVKFLDESELGYSDNTIDRLINTLKAQLPRMGETSSDLIAFDNGVLNRNTLEFEPHNRQNWLTAYIPHNYDEQATNTPHFDKWLAFVSDGNKDKARNILAVLYAILTNRYNWQMFFEITGKGGSGKSVFASIATLLAGDKNTASSKLENFDDERGLAGLENKMLIICAEQAKYGGDGGGLKAISGGDTVRVRYNYKDPFNTKITALVMLINNEPCRFTERSGGINRRRVIFDFKKSVPEDERDPHFMDKITLEVGGIIRKVLDTFSEPTDAKKALMAQMNSQEALEVKKLSDPLTDFFGYFYTTEQMNGLFIGVANMGLDRIRTHLYPAYLAYTRAMNISELGLRNFVTGIEQALKQHGNEYDFIKKSTKTGVRTNVHYKDFDNFRNEVSN</sequence>
<dbReference type="InterPro" id="IPR027417">
    <property type="entry name" value="P-loop_NTPase"/>
</dbReference>
<organism evidence="6 7">
    <name type="scientific">Alitibacter langaaensis DSM 22999</name>
    <dbReference type="NCBI Taxonomy" id="1122935"/>
    <lineage>
        <taxon>Bacteria</taxon>
        <taxon>Pseudomonadati</taxon>
        <taxon>Pseudomonadota</taxon>
        <taxon>Gammaproteobacteria</taxon>
        <taxon>Pasteurellales</taxon>
        <taxon>Pasteurellaceae</taxon>
        <taxon>Alitibacter</taxon>
    </lineage>
</organism>
<dbReference type="OrthoDB" id="784829at2"/>
<dbReference type="InterPro" id="IPR004968">
    <property type="entry name" value="DNA_primase/NTPase_C"/>
</dbReference>
<dbReference type="EMBL" id="QENU01000012">
    <property type="protein sequence ID" value="PVX32650.1"/>
    <property type="molecule type" value="Genomic_DNA"/>
</dbReference>
<dbReference type="PANTHER" id="PTHR35372:SF2">
    <property type="entry name" value="SF3 HELICASE DOMAIN-CONTAINING PROTEIN"/>
    <property type="match status" value="1"/>
</dbReference>
<evidence type="ECO:0000256" key="1">
    <source>
        <dbReference type="ARBA" id="ARBA00022741"/>
    </source>
</evidence>
<evidence type="ECO:0000256" key="4">
    <source>
        <dbReference type="ARBA" id="ARBA00022840"/>
    </source>
</evidence>